<dbReference type="GO" id="GO:0008409">
    <property type="term" value="F:5'-3' exonuclease activity"/>
    <property type="evidence" value="ECO:0007669"/>
    <property type="project" value="UniProtKB-UniRule"/>
</dbReference>
<evidence type="ECO:0000256" key="7">
    <source>
        <dbReference type="ARBA" id="ARBA00022722"/>
    </source>
</evidence>
<evidence type="ECO:0000256" key="14">
    <source>
        <dbReference type="ARBA" id="ARBA00049244"/>
    </source>
</evidence>
<dbReference type="RefSeq" id="WP_150414961.1">
    <property type="nucleotide sequence ID" value="NZ_VYQF01000002.1"/>
</dbReference>
<reference evidence="20 21" key="1">
    <citation type="submission" date="2019-09" db="EMBL/GenBank/DDBJ databases">
        <title>Draft genome sequence of Ginsengibacter sp. BR5-29.</title>
        <authorList>
            <person name="Im W.-T."/>
        </authorList>
    </citation>
    <scope>NUCLEOTIDE SEQUENCE [LARGE SCALE GENOMIC DNA]</scope>
    <source>
        <strain evidence="20 21">BR5-29</strain>
    </source>
</reference>
<dbReference type="GO" id="GO:0006261">
    <property type="term" value="P:DNA-templated DNA replication"/>
    <property type="evidence" value="ECO:0007669"/>
    <property type="project" value="UniProtKB-UniRule"/>
</dbReference>
<evidence type="ECO:0000313" key="21">
    <source>
        <dbReference type="Proteomes" id="UP000326903"/>
    </source>
</evidence>
<dbReference type="GO" id="GO:0008408">
    <property type="term" value="F:3'-5' exonuclease activity"/>
    <property type="evidence" value="ECO:0007669"/>
    <property type="project" value="UniProtKB-UniRule"/>
</dbReference>
<dbReference type="SMART" id="SM00474">
    <property type="entry name" value="35EXOc"/>
    <property type="match status" value="1"/>
</dbReference>
<dbReference type="InterPro" id="IPR012337">
    <property type="entry name" value="RNaseH-like_sf"/>
</dbReference>
<dbReference type="SUPFAM" id="SSF56672">
    <property type="entry name" value="DNA/RNA polymerases"/>
    <property type="match status" value="1"/>
</dbReference>
<dbReference type="InterPro" id="IPR019760">
    <property type="entry name" value="DNA-dir_DNA_pol_A_CS"/>
</dbReference>
<dbReference type="EC" id="2.7.7.7" evidence="2 15"/>
<dbReference type="SUPFAM" id="SSF53098">
    <property type="entry name" value="Ribonuclease H-like"/>
    <property type="match status" value="1"/>
</dbReference>
<dbReference type="SMART" id="SM00482">
    <property type="entry name" value="POLAc"/>
    <property type="match status" value="1"/>
</dbReference>
<dbReference type="EMBL" id="VYQF01000002">
    <property type="protein sequence ID" value="KAA9039550.1"/>
    <property type="molecule type" value="Genomic_DNA"/>
</dbReference>
<feature type="domain" description="3'-5' exonuclease" evidence="17">
    <location>
        <begin position="344"/>
        <end position="525"/>
    </location>
</feature>
<organism evidence="20 21">
    <name type="scientific">Ginsengibacter hankyongi</name>
    <dbReference type="NCBI Taxonomy" id="2607284"/>
    <lineage>
        <taxon>Bacteria</taxon>
        <taxon>Pseudomonadati</taxon>
        <taxon>Bacteroidota</taxon>
        <taxon>Chitinophagia</taxon>
        <taxon>Chitinophagales</taxon>
        <taxon>Chitinophagaceae</taxon>
        <taxon>Ginsengibacter</taxon>
    </lineage>
</organism>
<dbReference type="Gene3D" id="3.40.50.1010">
    <property type="entry name" value="5'-nuclease"/>
    <property type="match status" value="1"/>
</dbReference>
<dbReference type="InterPro" id="IPR036279">
    <property type="entry name" value="5-3_exonuclease_C_sf"/>
</dbReference>
<keyword evidence="7" id="KW-0540">Nuclease</keyword>
<dbReference type="Proteomes" id="UP000326903">
    <property type="component" value="Unassembled WGS sequence"/>
</dbReference>
<keyword evidence="5 16" id="KW-0548">Nucleotidyltransferase</keyword>
<evidence type="ECO:0000256" key="2">
    <source>
        <dbReference type="ARBA" id="ARBA00012417"/>
    </source>
</evidence>
<evidence type="ECO:0000259" key="17">
    <source>
        <dbReference type="SMART" id="SM00474"/>
    </source>
</evidence>
<protein>
    <recommendedName>
        <fullName evidence="3 15">DNA polymerase I</fullName>
        <ecNumber evidence="2 15">2.7.7.7</ecNumber>
    </recommendedName>
</protein>
<dbReference type="Gene3D" id="1.10.150.20">
    <property type="entry name" value="5' to 3' exonuclease, C-terminal subdomain"/>
    <property type="match status" value="2"/>
</dbReference>
<comment type="catalytic activity">
    <reaction evidence="14 16">
        <text>DNA(n) + a 2'-deoxyribonucleoside 5'-triphosphate = DNA(n+1) + diphosphate</text>
        <dbReference type="Rhea" id="RHEA:22508"/>
        <dbReference type="Rhea" id="RHEA-COMP:17339"/>
        <dbReference type="Rhea" id="RHEA-COMP:17340"/>
        <dbReference type="ChEBI" id="CHEBI:33019"/>
        <dbReference type="ChEBI" id="CHEBI:61560"/>
        <dbReference type="ChEBI" id="CHEBI:173112"/>
        <dbReference type="EC" id="2.7.7.7"/>
    </reaction>
</comment>
<dbReference type="GO" id="GO:0006302">
    <property type="term" value="P:double-strand break repair"/>
    <property type="evidence" value="ECO:0007669"/>
    <property type="project" value="TreeGrafter"/>
</dbReference>
<dbReference type="SMART" id="SM00279">
    <property type="entry name" value="HhH2"/>
    <property type="match status" value="1"/>
</dbReference>
<dbReference type="SMART" id="SM00475">
    <property type="entry name" value="53EXOc"/>
    <property type="match status" value="1"/>
</dbReference>
<feature type="domain" description="5'-3' exonuclease" evidence="18">
    <location>
        <begin position="3"/>
        <end position="264"/>
    </location>
</feature>
<evidence type="ECO:0000256" key="4">
    <source>
        <dbReference type="ARBA" id="ARBA00022679"/>
    </source>
</evidence>
<dbReference type="FunFam" id="1.20.1060.10:FF:000001">
    <property type="entry name" value="DNA polymerase I"/>
    <property type="match status" value="1"/>
</dbReference>
<proteinExistence type="inferred from homology"/>
<evidence type="ECO:0000256" key="8">
    <source>
        <dbReference type="ARBA" id="ARBA00022763"/>
    </source>
</evidence>
<dbReference type="Gene3D" id="1.20.1060.10">
    <property type="entry name" value="Taq DNA Polymerase, Chain T, domain 4"/>
    <property type="match status" value="1"/>
</dbReference>
<dbReference type="InterPro" id="IPR036397">
    <property type="entry name" value="RNaseH_sf"/>
</dbReference>
<keyword evidence="13 16" id="KW-0234">DNA repair</keyword>
<dbReference type="NCBIfam" id="NF004397">
    <property type="entry name" value="PRK05755.1"/>
    <property type="match status" value="1"/>
</dbReference>
<dbReference type="InterPro" id="IPR001098">
    <property type="entry name" value="DNA-dir_DNA_pol_A_palm_dom"/>
</dbReference>
<comment type="similarity">
    <text evidence="1 16">Belongs to the DNA polymerase type-A family.</text>
</comment>
<keyword evidence="4 16" id="KW-0808">Transferase</keyword>
<dbReference type="Pfam" id="PF00476">
    <property type="entry name" value="DNA_pol_A"/>
    <property type="match status" value="1"/>
</dbReference>
<accession>A0A5J5IH70</accession>
<comment type="caution">
    <text evidence="20">The sequence shown here is derived from an EMBL/GenBank/DDBJ whole genome shotgun (WGS) entry which is preliminary data.</text>
</comment>
<dbReference type="InterPro" id="IPR008918">
    <property type="entry name" value="HhH2"/>
</dbReference>
<dbReference type="InterPro" id="IPR002421">
    <property type="entry name" value="5-3_exonuclease"/>
</dbReference>
<dbReference type="InterPro" id="IPR002562">
    <property type="entry name" value="3'-5'_exonuclease_dom"/>
</dbReference>
<dbReference type="CDD" id="cd09859">
    <property type="entry name" value="PIN_53EXO"/>
    <property type="match status" value="1"/>
</dbReference>
<dbReference type="CDD" id="cd09898">
    <property type="entry name" value="H3TH_53EXO"/>
    <property type="match status" value="1"/>
</dbReference>
<dbReference type="InterPro" id="IPR020046">
    <property type="entry name" value="5-3_exonucl_a-hlix_arch_N"/>
</dbReference>
<evidence type="ECO:0000256" key="12">
    <source>
        <dbReference type="ARBA" id="ARBA00023125"/>
    </source>
</evidence>
<dbReference type="Pfam" id="PF01367">
    <property type="entry name" value="5_3_exonuc"/>
    <property type="match status" value="1"/>
</dbReference>
<dbReference type="CDD" id="cd08637">
    <property type="entry name" value="DNA_pol_A_pol_I_C"/>
    <property type="match status" value="1"/>
</dbReference>
<dbReference type="Pfam" id="PF01612">
    <property type="entry name" value="DNA_pol_A_exo1"/>
    <property type="match status" value="1"/>
</dbReference>
<evidence type="ECO:0000256" key="15">
    <source>
        <dbReference type="NCBIfam" id="TIGR00593"/>
    </source>
</evidence>
<dbReference type="InterPro" id="IPR018320">
    <property type="entry name" value="DNA_polymerase_1"/>
</dbReference>
<dbReference type="FunFam" id="1.10.150.20:FF:000002">
    <property type="entry name" value="DNA polymerase I"/>
    <property type="match status" value="1"/>
</dbReference>
<keyword evidence="8 16" id="KW-0227">DNA damage</keyword>
<dbReference type="FunFam" id="1.10.150.20:FF:000003">
    <property type="entry name" value="DNA polymerase I"/>
    <property type="match status" value="1"/>
</dbReference>
<dbReference type="InterPro" id="IPR020045">
    <property type="entry name" value="DNA_polI_H3TH"/>
</dbReference>
<dbReference type="SUPFAM" id="SSF88723">
    <property type="entry name" value="PIN domain-like"/>
    <property type="match status" value="1"/>
</dbReference>
<feature type="domain" description="DNA-directed DNA polymerase family A palm" evidence="19">
    <location>
        <begin position="693"/>
        <end position="900"/>
    </location>
</feature>
<keyword evidence="9 16" id="KW-0378">Hydrolase</keyword>
<dbReference type="GO" id="GO:0003677">
    <property type="term" value="F:DNA binding"/>
    <property type="evidence" value="ECO:0007669"/>
    <property type="project" value="UniProtKB-UniRule"/>
</dbReference>
<evidence type="ECO:0000259" key="19">
    <source>
        <dbReference type="SMART" id="SM00482"/>
    </source>
</evidence>
<evidence type="ECO:0000256" key="11">
    <source>
        <dbReference type="ARBA" id="ARBA00022932"/>
    </source>
</evidence>
<name>A0A5J5IH70_9BACT</name>
<dbReference type="AlphaFoldDB" id="A0A5J5IH70"/>
<keyword evidence="10 16" id="KW-0269">Exonuclease</keyword>
<evidence type="ECO:0000256" key="5">
    <source>
        <dbReference type="ARBA" id="ARBA00022695"/>
    </source>
</evidence>
<dbReference type="NCBIfam" id="TIGR00593">
    <property type="entry name" value="pola"/>
    <property type="match status" value="1"/>
</dbReference>
<dbReference type="CDD" id="cd06139">
    <property type="entry name" value="DNA_polA_I_Ecoli_like_exo"/>
    <property type="match status" value="1"/>
</dbReference>
<dbReference type="Pfam" id="PF02739">
    <property type="entry name" value="5_3_exonuc_N"/>
    <property type="match status" value="1"/>
</dbReference>
<dbReference type="PANTHER" id="PTHR10133:SF27">
    <property type="entry name" value="DNA POLYMERASE NU"/>
    <property type="match status" value="1"/>
</dbReference>
<keyword evidence="21" id="KW-1185">Reference proteome</keyword>
<evidence type="ECO:0000259" key="18">
    <source>
        <dbReference type="SMART" id="SM00475"/>
    </source>
</evidence>
<dbReference type="PROSITE" id="PS00447">
    <property type="entry name" value="DNA_POLYMERASE_A"/>
    <property type="match status" value="1"/>
</dbReference>
<evidence type="ECO:0000256" key="9">
    <source>
        <dbReference type="ARBA" id="ARBA00022801"/>
    </source>
</evidence>
<evidence type="ECO:0000256" key="13">
    <source>
        <dbReference type="ARBA" id="ARBA00023204"/>
    </source>
</evidence>
<dbReference type="Gene3D" id="3.30.420.10">
    <property type="entry name" value="Ribonuclease H-like superfamily/Ribonuclease H"/>
    <property type="match status" value="1"/>
</dbReference>
<dbReference type="InterPro" id="IPR029060">
    <property type="entry name" value="PIN-like_dom_sf"/>
</dbReference>
<dbReference type="InterPro" id="IPR002298">
    <property type="entry name" value="DNA_polymerase_A"/>
</dbReference>
<evidence type="ECO:0000313" key="20">
    <source>
        <dbReference type="EMBL" id="KAA9039550.1"/>
    </source>
</evidence>
<dbReference type="PRINTS" id="PR00868">
    <property type="entry name" value="DNAPOLI"/>
</dbReference>
<evidence type="ECO:0000256" key="10">
    <source>
        <dbReference type="ARBA" id="ARBA00022839"/>
    </source>
</evidence>
<evidence type="ECO:0000256" key="1">
    <source>
        <dbReference type="ARBA" id="ARBA00007705"/>
    </source>
</evidence>
<evidence type="ECO:0000256" key="3">
    <source>
        <dbReference type="ARBA" id="ARBA00020311"/>
    </source>
</evidence>
<keyword evidence="6 16" id="KW-0235">DNA replication</keyword>
<dbReference type="InterPro" id="IPR043502">
    <property type="entry name" value="DNA/RNA_pol_sf"/>
</dbReference>
<evidence type="ECO:0000256" key="6">
    <source>
        <dbReference type="ARBA" id="ARBA00022705"/>
    </source>
</evidence>
<dbReference type="Gene3D" id="3.30.70.370">
    <property type="match status" value="1"/>
</dbReference>
<gene>
    <name evidence="16 20" type="primary">polA</name>
    <name evidence="20" type="ORF">FW778_12100</name>
</gene>
<dbReference type="GO" id="GO:0003887">
    <property type="term" value="F:DNA-directed DNA polymerase activity"/>
    <property type="evidence" value="ECO:0007669"/>
    <property type="project" value="UniProtKB-UniRule"/>
</dbReference>
<comment type="function">
    <text evidence="16">In addition to polymerase activity, this DNA polymerase exhibits 3'-5' and 5'-3' exonuclease activity.</text>
</comment>
<keyword evidence="11 16" id="KW-0239">DNA-directed DNA polymerase</keyword>
<dbReference type="SUPFAM" id="SSF47807">
    <property type="entry name" value="5' to 3' exonuclease, C-terminal subdomain"/>
    <property type="match status" value="1"/>
</dbReference>
<evidence type="ECO:0000256" key="16">
    <source>
        <dbReference type="RuleBase" id="RU004460"/>
    </source>
</evidence>
<sequence length="938" mass="106091">MDKKLFLLDAMALIYRAYYALIRSPIITTKGKNTNAQFGFTNTLFDLLSKEKPTHLAVAFDTWAPTERHTDFEAYKANRQEAPEDLLASIPDIKKIIEGFNLPVVECDGYEADDIIGALAQQAEREGYEVFMVTPDKDFGQLVTDKIKIYRPGYQGGKVEIMGTKEVCEKWGIKNVNQVIDILGLMGDAADNIPGIAGIGEKTAAKLLAQYETVENVLADAENIKGALGEKIRAGKEAAIMSKKLATIITEVPCQFHEEDFRVKAYNTEVLRELFAEFEFKTLGKRILGDEYNVFVVEKQVIQTDLFGNAMEVPIPKPEEEKIINEEKPGLTAEKNINNTPHNYYLVEGDDAINELVKKLKEQKEISFDTETNHIDANEAELVGLSFSFKDCEGYYVPCPADEQTVIHILNQFKELFNDESKIWIGQNIKYDLLVLKWYGFELKGKLFDTMLAHYVIESEGRRNMDLLSAQYLGYLPVSITELIGKKGKQQITMRDVEMEKVKEYAAEDADITRQLKNVFLPYLKEKQVEKVFNEVETPLVKVLTDMEYEGVKVDMNFLNVYSEELEKEAAKCEQSVYEQAGIKFNLASPKQLGEVLFEKLQLNKGKKTKGGQHSTGEDVLLKLAKENPIVEDILNFRELTKLKSTYVDALPQIVNKRTQRVHTCYGQAIAVTGRLSSNNPNLQNIPIRTERGREIRKAFVPRDSDHLIISADYSQIELRIVAGISGDPAMCEAFKSGKDIHTATAAKVFNVDEDDVTKEMRYKAKSVNFGIIYGQGAFGLAENLGISRTEAKEIIDNYKKQFANIQKYMDETIQFCKANGYVETLMGRKRWLKDINSSNFTVRGYAERNAINSPIQGTAADMIKLAMIKIHNEFKKQNFKSKMIMQVHDELVFDAYKSEIETIKPIIIECMQNALPLPNGVPTDAEIGVGENWLEAH</sequence>
<keyword evidence="12 16" id="KW-0238">DNA-binding</keyword>
<dbReference type="PANTHER" id="PTHR10133">
    <property type="entry name" value="DNA POLYMERASE I"/>
    <property type="match status" value="1"/>
</dbReference>